<sequence length="127" mass="14355">MPNEKARFAYHKTLNHIFRCPTTLTSEGNFTDSMRTKQPLVLQDAKNKSHPCFDIRPTPQTMRKSPYRQPLEKTASTTPTNSETDQLQPPPSTSSTLCIHRRRAKHVKSCDADPSLVCEGAELNTLM</sequence>
<comment type="caution">
    <text evidence="2">The sequence shown here is derived from an EMBL/GenBank/DDBJ whole genome shotgun (WGS) entry which is preliminary data.</text>
</comment>
<evidence type="ECO:0000313" key="2">
    <source>
        <dbReference type="EMBL" id="KAG0568438.1"/>
    </source>
</evidence>
<dbReference type="AlphaFoldDB" id="A0A8T0HDD0"/>
<organism evidence="2 3">
    <name type="scientific">Ceratodon purpureus</name>
    <name type="common">Fire moss</name>
    <name type="synonym">Dicranum purpureum</name>
    <dbReference type="NCBI Taxonomy" id="3225"/>
    <lineage>
        <taxon>Eukaryota</taxon>
        <taxon>Viridiplantae</taxon>
        <taxon>Streptophyta</taxon>
        <taxon>Embryophyta</taxon>
        <taxon>Bryophyta</taxon>
        <taxon>Bryophytina</taxon>
        <taxon>Bryopsida</taxon>
        <taxon>Dicranidae</taxon>
        <taxon>Pseudoditrichales</taxon>
        <taxon>Ditrichaceae</taxon>
        <taxon>Ceratodon</taxon>
    </lineage>
</organism>
<evidence type="ECO:0000256" key="1">
    <source>
        <dbReference type="SAM" id="MobiDB-lite"/>
    </source>
</evidence>
<evidence type="ECO:0000313" key="3">
    <source>
        <dbReference type="Proteomes" id="UP000822688"/>
    </source>
</evidence>
<feature type="region of interest" description="Disordered" evidence="1">
    <location>
        <begin position="45"/>
        <end position="97"/>
    </location>
</feature>
<keyword evidence="3" id="KW-1185">Reference proteome</keyword>
<name>A0A8T0HDD0_CERPU</name>
<accession>A0A8T0HDD0</accession>
<dbReference type="EMBL" id="CM026427">
    <property type="protein sequence ID" value="KAG0568438.1"/>
    <property type="molecule type" value="Genomic_DNA"/>
</dbReference>
<proteinExistence type="predicted"/>
<reference evidence="2 3" key="1">
    <citation type="submission" date="2020-06" db="EMBL/GenBank/DDBJ databases">
        <title>WGS assembly of Ceratodon purpureus strain R40.</title>
        <authorList>
            <person name="Carey S.B."/>
            <person name="Jenkins J."/>
            <person name="Shu S."/>
            <person name="Lovell J.T."/>
            <person name="Sreedasyam A."/>
            <person name="Maumus F."/>
            <person name="Tiley G.P."/>
            <person name="Fernandez-Pozo N."/>
            <person name="Barry K."/>
            <person name="Chen C."/>
            <person name="Wang M."/>
            <person name="Lipzen A."/>
            <person name="Daum C."/>
            <person name="Saski C.A."/>
            <person name="Payton A.C."/>
            <person name="Mcbreen J.C."/>
            <person name="Conrad R.E."/>
            <person name="Kollar L.M."/>
            <person name="Olsson S."/>
            <person name="Huttunen S."/>
            <person name="Landis J.B."/>
            <person name="Wickett N.J."/>
            <person name="Johnson M.G."/>
            <person name="Rensing S.A."/>
            <person name="Grimwood J."/>
            <person name="Schmutz J."/>
            <person name="Mcdaniel S.F."/>
        </authorList>
    </citation>
    <scope>NUCLEOTIDE SEQUENCE [LARGE SCALE GENOMIC DNA]</scope>
    <source>
        <strain evidence="2 3">R40</strain>
    </source>
</reference>
<feature type="compositionally biased region" description="Polar residues" evidence="1">
    <location>
        <begin position="74"/>
        <end position="97"/>
    </location>
</feature>
<dbReference type="Proteomes" id="UP000822688">
    <property type="component" value="Chromosome 6"/>
</dbReference>
<gene>
    <name evidence="2" type="ORF">KC19_6G019800</name>
</gene>
<protein>
    <submittedName>
        <fullName evidence="2">Uncharacterized protein</fullName>
    </submittedName>
</protein>